<accession>A0AAW1LBR0</accession>
<dbReference type="AlphaFoldDB" id="A0AAW1LBR0"/>
<reference evidence="1 2" key="1">
    <citation type="journal article" date="2024" name="BMC Genomics">
        <title>De novo assembly and annotation of Popillia japonica's genome with initial clues to its potential as an invasive pest.</title>
        <authorList>
            <person name="Cucini C."/>
            <person name="Boschi S."/>
            <person name="Funari R."/>
            <person name="Cardaioli E."/>
            <person name="Iannotti N."/>
            <person name="Marturano G."/>
            <person name="Paoli F."/>
            <person name="Bruttini M."/>
            <person name="Carapelli A."/>
            <person name="Frati F."/>
            <person name="Nardi F."/>
        </authorList>
    </citation>
    <scope>NUCLEOTIDE SEQUENCE [LARGE SCALE GENOMIC DNA]</scope>
    <source>
        <strain evidence="1">DMR45628</strain>
    </source>
</reference>
<comment type="caution">
    <text evidence="1">The sequence shown here is derived from an EMBL/GenBank/DDBJ whole genome shotgun (WGS) entry which is preliminary data.</text>
</comment>
<dbReference type="Proteomes" id="UP001458880">
    <property type="component" value="Unassembled WGS sequence"/>
</dbReference>
<evidence type="ECO:0000313" key="2">
    <source>
        <dbReference type="Proteomes" id="UP001458880"/>
    </source>
</evidence>
<proteinExistence type="predicted"/>
<gene>
    <name evidence="1" type="ORF">QE152_g13652</name>
</gene>
<sequence length="141" mass="16340">MDAQDVNDIDIQQTLRGFKYSRGRVRATLTRISAYLDSGNDRINICQINERLSRVRALWNQFSNLQMKIAELEDDPNNDVEADLFEDNYFNTIAKAEELAELEDDPNNDVEADLFEDNYFNTIAKAEELLLFHAVNDLIMM</sequence>
<keyword evidence="2" id="KW-1185">Reference proteome</keyword>
<evidence type="ECO:0000313" key="1">
    <source>
        <dbReference type="EMBL" id="KAK9731424.1"/>
    </source>
</evidence>
<organism evidence="1 2">
    <name type="scientific">Popillia japonica</name>
    <name type="common">Japanese beetle</name>
    <dbReference type="NCBI Taxonomy" id="7064"/>
    <lineage>
        <taxon>Eukaryota</taxon>
        <taxon>Metazoa</taxon>
        <taxon>Ecdysozoa</taxon>
        <taxon>Arthropoda</taxon>
        <taxon>Hexapoda</taxon>
        <taxon>Insecta</taxon>
        <taxon>Pterygota</taxon>
        <taxon>Neoptera</taxon>
        <taxon>Endopterygota</taxon>
        <taxon>Coleoptera</taxon>
        <taxon>Polyphaga</taxon>
        <taxon>Scarabaeiformia</taxon>
        <taxon>Scarabaeidae</taxon>
        <taxon>Rutelinae</taxon>
        <taxon>Popillia</taxon>
    </lineage>
</organism>
<protein>
    <submittedName>
        <fullName evidence="1">Uncharacterized protein</fullName>
    </submittedName>
</protein>
<dbReference type="EMBL" id="JASPKY010000132">
    <property type="protein sequence ID" value="KAK9731424.1"/>
    <property type="molecule type" value="Genomic_DNA"/>
</dbReference>
<name>A0AAW1LBR0_POPJA</name>